<feature type="domain" description="S1 motif" evidence="12">
    <location>
        <begin position="1130"/>
        <end position="1198"/>
    </location>
</feature>
<feature type="region of interest" description="Disordered" evidence="11">
    <location>
        <begin position="1323"/>
        <end position="1343"/>
    </location>
</feature>
<dbReference type="CDD" id="cd05702">
    <property type="entry name" value="S1_Rrp5_repeat_hs11_sc8"/>
    <property type="match status" value="1"/>
</dbReference>
<feature type="compositionally biased region" description="Basic and acidic residues" evidence="11">
    <location>
        <begin position="1"/>
        <end position="20"/>
    </location>
</feature>
<feature type="domain" description="S1 motif" evidence="12">
    <location>
        <begin position="850"/>
        <end position="926"/>
    </location>
</feature>
<evidence type="ECO:0000256" key="11">
    <source>
        <dbReference type="SAM" id="MobiDB-lite"/>
    </source>
</evidence>
<dbReference type="CDD" id="cd05706">
    <property type="entry name" value="S1_Rrp5_repeat_sc10"/>
    <property type="match status" value="1"/>
</dbReference>
<organism evidence="13 14">
    <name type="scientific">Ogataea polymorpha</name>
    <dbReference type="NCBI Taxonomy" id="460523"/>
    <lineage>
        <taxon>Eukaryota</taxon>
        <taxon>Fungi</taxon>
        <taxon>Dikarya</taxon>
        <taxon>Ascomycota</taxon>
        <taxon>Saccharomycotina</taxon>
        <taxon>Pichiomycetes</taxon>
        <taxon>Pichiales</taxon>
        <taxon>Pichiaceae</taxon>
        <taxon>Ogataea</taxon>
    </lineage>
</organism>
<dbReference type="Pfam" id="PF00575">
    <property type="entry name" value="S1"/>
    <property type="match status" value="3"/>
</dbReference>
<reference evidence="13" key="1">
    <citation type="journal article" date="2021" name="Open Biol.">
        <title>Shared evolutionary footprints suggest mitochondrial oxidative damage underlies multiple complex I losses in fungi.</title>
        <authorList>
            <person name="Schikora-Tamarit M.A."/>
            <person name="Marcet-Houben M."/>
            <person name="Nosek J."/>
            <person name="Gabaldon T."/>
        </authorList>
    </citation>
    <scope>NUCLEOTIDE SEQUENCE</scope>
    <source>
        <strain evidence="13">NCAIM Y.01608</strain>
    </source>
</reference>
<keyword evidence="5" id="KW-0677">Repeat</keyword>
<dbReference type="GO" id="GO:0032040">
    <property type="term" value="C:small-subunit processome"/>
    <property type="evidence" value="ECO:0007669"/>
    <property type="project" value="TreeGrafter"/>
</dbReference>
<evidence type="ECO:0000259" key="12">
    <source>
        <dbReference type="PROSITE" id="PS50126"/>
    </source>
</evidence>
<feature type="domain" description="S1 motif" evidence="12">
    <location>
        <begin position="476"/>
        <end position="548"/>
    </location>
</feature>
<dbReference type="SUPFAM" id="SSF50249">
    <property type="entry name" value="Nucleic acid-binding proteins"/>
    <property type="match status" value="13"/>
</dbReference>
<feature type="domain" description="S1 motif" evidence="12">
    <location>
        <begin position="296"/>
        <end position="367"/>
    </location>
</feature>
<feature type="domain" description="S1 motif" evidence="12">
    <location>
        <begin position="1043"/>
        <end position="1112"/>
    </location>
</feature>
<protein>
    <recommendedName>
        <fullName evidence="7">mRNA 3'-end-processing protein RNA14</fullName>
    </recommendedName>
    <alternativeName>
        <fullName evidence="10">Ribosomal RNA-processing protein 5</fullName>
    </alternativeName>
    <alternativeName>
        <fullName evidence="9">rRNA biogenesis protein RRP5</fullName>
    </alternativeName>
</protein>
<feature type="region of interest" description="Disordered" evidence="11">
    <location>
        <begin position="1"/>
        <end position="37"/>
    </location>
</feature>
<dbReference type="PROSITE" id="PS50126">
    <property type="entry name" value="S1"/>
    <property type="match status" value="12"/>
</dbReference>
<dbReference type="EMBL" id="JAEUBD010000095">
    <property type="protein sequence ID" value="KAH3677910.1"/>
    <property type="molecule type" value="Genomic_DNA"/>
</dbReference>
<feature type="region of interest" description="Disordered" evidence="11">
    <location>
        <begin position="1359"/>
        <end position="1385"/>
    </location>
</feature>
<feature type="domain" description="S1 motif" evidence="12">
    <location>
        <begin position="390"/>
        <end position="459"/>
    </location>
</feature>
<dbReference type="InterPro" id="IPR048059">
    <property type="entry name" value="Rrp5_S1_rpt_hs1_sc1"/>
</dbReference>
<dbReference type="SMART" id="SM00316">
    <property type="entry name" value="S1"/>
    <property type="match status" value="13"/>
</dbReference>
<dbReference type="FunFam" id="2.40.50.140:FF:000155">
    <property type="entry name" value="rRNA biogenesis protein RRP5"/>
    <property type="match status" value="1"/>
</dbReference>
<evidence type="ECO:0000256" key="8">
    <source>
        <dbReference type="ARBA" id="ARBA00055575"/>
    </source>
</evidence>
<evidence type="ECO:0000313" key="13">
    <source>
        <dbReference type="EMBL" id="KAH3677910.1"/>
    </source>
</evidence>
<evidence type="ECO:0000256" key="4">
    <source>
        <dbReference type="ARBA" id="ARBA00022553"/>
    </source>
</evidence>
<dbReference type="InterPro" id="IPR048058">
    <property type="entry name" value="Rrp5_S1_rpt_hs11_sc8"/>
</dbReference>
<dbReference type="CDD" id="cd05693">
    <property type="entry name" value="S1_Rrp5_repeat_hs1_sc1"/>
    <property type="match status" value="1"/>
</dbReference>
<dbReference type="InterPro" id="IPR008847">
    <property type="entry name" value="Suf"/>
</dbReference>
<keyword evidence="4" id="KW-0597">Phosphoprotein</keyword>
<feature type="domain" description="S1 motif" evidence="12">
    <location>
        <begin position="1218"/>
        <end position="1289"/>
    </location>
</feature>
<evidence type="ECO:0000256" key="7">
    <source>
        <dbReference type="ARBA" id="ARBA00026188"/>
    </source>
</evidence>
<reference evidence="13" key="2">
    <citation type="submission" date="2021-01" db="EMBL/GenBank/DDBJ databases">
        <authorList>
            <person name="Schikora-Tamarit M.A."/>
        </authorList>
    </citation>
    <scope>NUCLEOTIDE SEQUENCE</scope>
    <source>
        <strain evidence="13">NCAIM Y.01608</strain>
    </source>
</reference>
<dbReference type="SMART" id="SM00386">
    <property type="entry name" value="HAT"/>
    <property type="match status" value="5"/>
</dbReference>
<dbReference type="Gene3D" id="2.40.50.140">
    <property type="entry name" value="Nucleic acid-binding proteins"/>
    <property type="match status" value="11"/>
</dbReference>
<dbReference type="InterPro" id="IPR045209">
    <property type="entry name" value="Rrp5"/>
</dbReference>
<dbReference type="CDD" id="cd05703">
    <property type="entry name" value="S1_Rrp5_repeat_hs12_sc9"/>
    <property type="match status" value="1"/>
</dbReference>
<evidence type="ECO:0000256" key="6">
    <source>
        <dbReference type="ARBA" id="ARBA00023242"/>
    </source>
</evidence>
<dbReference type="GO" id="GO:0003723">
    <property type="term" value="F:RNA binding"/>
    <property type="evidence" value="ECO:0007669"/>
    <property type="project" value="TreeGrafter"/>
</dbReference>
<evidence type="ECO:0000256" key="3">
    <source>
        <dbReference type="ARBA" id="ARBA00022552"/>
    </source>
</evidence>
<dbReference type="Proteomes" id="UP000788993">
    <property type="component" value="Unassembled WGS sequence"/>
</dbReference>
<comment type="caution">
    <text evidence="13">The sequence shown here is derived from an EMBL/GenBank/DDBJ whole genome shotgun (WGS) entry which is preliminary data.</text>
</comment>
<keyword evidence="3" id="KW-0698">rRNA processing</keyword>
<dbReference type="Gene3D" id="1.25.40.10">
    <property type="entry name" value="Tetratricopeptide repeat domain"/>
    <property type="match status" value="1"/>
</dbReference>
<evidence type="ECO:0000313" key="14">
    <source>
        <dbReference type="Proteomes" id="UP000788993"/>
    </source>
</evidence>
<feature type="domain" description="S1 motif" evidence="12">
    <location>
        <begin position="569"/>
        <end position="638"/>
    </location>
</feature>
<feature type="domain" description="S1 motif" evidence="12">
    <location>
        <begin position="94"/>
        <end position="202"/>
    </location>
</feature>
<proteinExistence type="predicted"/>
<evidence type="ECO:0000256" key="5">
    <source>
        <dbReference type="ARBA" id="ARBA00022737"/>
    </source>
</evidence>
<dbReference type="Pfam" id="PF05843">
    <property type="entry name" value="Suf"/>
    <property type="match status" value="1"/>
</dbReference>
<accession>A0A9P8PUM7</accession>
<dbReference type="FunFam" id="1.25.40.10:FF:000065">
    <property type="entry name" value="Programmed cell death 11"/>
    <property type="match status" value="1"/>
</dbReference>
<keyword evidence="6" id="KW-0539">Nucleus</keyword>
<feature type="domain" description="S1 motif" evidence="12">
    <location>
        <begin position="652"/>
        <end position="731"/>
    </location>
</feature>
<dbReference type="FunFam" id="2.40.50.140:FF:000159">
    <property type="entry name" value="rRNA biogenesis protein rrp5"/>
    <property type="match status" value="1"/>
</dbReference>
<dbReference type="InterPro" id="IPR012340">
    <property type="entry name" value="NA-bd_OB-fold"/>
</dbReference>
<dbReference type="InterPro" id="IPR003029">
    <property type="entry name" value="S1_domain"/>
</dbReference>
<dbReference type="GO" id="GO:0006364">
    <property type="term" value="P:rRNA processing"/>
    <property type="evidence" value="ECO:0007669"/>
    <property type="project" value="UniProtKB-KW"/>
</dbReference>
<sequence length="1659" mass="185131">MVEKQKRKRTETDEAGDNKKSLLSKSAEISFPRGGGSVLTPLEIKEVANEAVSDALAEAKESKSSKKSKKQKVIETPTEHIGVEHVNFKTLLPGSMVLGQIKQVNRMEIVLSLTDNLMGFIPITNISDPLTSQLEEFDDEQDESEEEPAYGDEEDTVTNGIISSKKKSFPQLVTRFQVGQWLRAIVVESSKSKKKRIELSIEPSKVNEPMDTEDLVTNAIVQASVKSIEDHGLLLDVGKEKLGGFIAKKDVQSLVDIGSVLLLNIAKKDGRTLICSPINKLSTVQTISSIDAILPGMGVEALVTEVTKEGIVCKLFGVGNASIPLSHLGVYEYSELKHNFAVGSKLKARVMVSHVRAGDKRFLLSVLPHIKSLNANVFGETSALEAFPIGHIFDSVTIKGKDSSYIYVDVGSDYAIGQVHITRVSSNKDLDMDFKIGSTHRARVLGYSATDNLYILTLDKQQIERKFLRVEDIPAGELINCEVRSVDAEKGIVVKFEEDFEGIVPPAYMSDVKLIYPERKFKIGSKIKGRVLRVANQSGKSRIYVTLKKSLVNIENDDVVSSIEDVEAGKKTFATIDKMLPTGCVVRFFGFVKAFLPNSEISETFVKRPEDHVKVGQTVKVRVVSVDREHNRIKVSCRVSGELSDLQKKTLSSIVPGRSIVDVQVVEKEKDSAIVELSESGLRGIIYAGHLGDGNYEQSRAQLKKLQIGAELKTLVLEKDVRSRVVKLTAKQSLIKDAQQVKLPLQYRDIEVSNELLHGFVKSVTPNGVFVSFGNGLTGLALPRHAVEKPVDDLQKAFFTNQSVTCHVIRVDDANKRFLVSMKKESSTTSEPAENPVDSKMKTLDDFTVGKNTKAKVKSIKQTQLNVQLADNLQGRIDVSELFDNVSEIKDVKRPLSQFQVGEVLDVKIIGFHDSRNHRFLPISHKKTNQTVLELSAKKSSILSHKPVVPASIGDFHLGDKCTGYINNFARGFLWVTISPNLRARISLMDLSDDASKFENLEKEYPVGSVVRATVTDLDTEHNILSLSARSKAITSLEDLEVGSVIPARVLKTRESYVVVELGKQVSGISFITDALNDYTDKLDDIFSTNDICAATVLEVDHSNKKVYVSLRTKDVKDKRITSYEDLSPGTVVRGFVKNVANNGVYVALGRTVHALVRVSDLSDSYLKDWKQYFKVHQPVLGKITKSEGENQILMTLKQSEINSDSSLLKRFDQIQKDEIYEGSVRRVTNFGVFVNLDGTLNVSGLCHHSQIADNQVTNIESLFSEGDRVKVKILDVDHEKKQLSLGMKASYFTGETEELAVEEEEDEIMSDDSIIDTAFGNESEKDAESDYSDDSDAPATGGLSAGFDWTASILDQAKEDVSDDDEIDKPKRKRRKVVAEDQTADLNSRVPQSVSDFERLIVGNPDSSILWMNYMSFQIQLSEIDKAREIGQRALKTINYREEQEKLNIWIALLNLENMFGTDESLEATFKRSCQYMDPYVMYQKLAAIYIASEKVDKVDQLYTAMCKKFGSQHVSVWVAYGSFLLQQQDGERAREVLAKALQVLSKRDHVEVVKKFAQLEFSKGDPEHGRSLFEGLLSDVPKRIDLWNVYIDQEIKFGDKKKVEAIFERVVTRKLTRKQAKFFFGKWLEFEEKQEDQKACDYVKAKAVEYAQGLGKE</sequence>
<evidence type="ECO:0000256" key="1">
    <source>
        <dbReference type="ARBA" id="ARBA00004604"/>
    </source>
</evidence>
<feature type="domain" description="S1 motif" evidence="12">
    <location>
        <begin position="754"/>
        <end position="823"/>
    </location>
</feature>
<keyword evidence="2" id="KW-0690">Ribosome biogenesis</keyword>
<keyword evidence="14" id="KW-1185">Reference proteome</keyword>
<evidence type="ECO:0000256" key="10">
    <source>
        <dbReference type="ARBA" id="ARBA00076674"/>
    </source>
</evidence>
<evidence type="ECO:0000256" key="9">
    <source>
        <dbReference type="ARBA" id="ARBA00073619"/>
    </source>
</evidence>
<dbReference type="InterPro" id="IPR003107">
    <property type="entry name" value="HAT"/>
</dbReference>
<feature type="region of interest" description="Disordered" evidence="11">
    <location>
        <begin position="135"/>
        <end position="155"/>
    </location>
</feature>
<feature type="domain" description="S1 motif" evidence="12">
    <location>
        <begin position="959"/>
        <end position="1030"/>
    </location>
</feature>
<evidence type="ECO:0000256" key="2">
    <source>
        <dbReference type="ARBA" id="ARBA00022517"/>
    </source>
</evidence>
<comment type="subcellular location">
    <subcellularLocation>
        <location evidence="1">Nucleus</location>
        <location evidence="1">Nucleolus</location>
    </subcellularLocation>
</comment>
<comment type="function">
    <text evidence="8">Involved in the biogenesis of rRNA. Required for the formation of 18S and 5.8S rRNA.</text>
</comment>
<dbReference type="Pfam" id="PF23459">
    <property type="entry name" value="S1_RRP5"/>
    <property type="match status" value="2"/>
</dbReference>
<name>A0A9P8PUM7_9ASCO</name>
<dbReference type="FunFam" id="2.40.50.140:FF:000103">
    <property type="entry name" value="protein RRP5 homolog"/>
    <property type="match status" value="3"/>
</dbReference>
<dbReference type="InterPro" id="IPR011990">
    <property type="entry name" value="TPR-like_helical_dom_sf"/>
</dbReference>
<gene>
    <name evidence="13" type="ORF">OGATHE_000564</name>
</gene>
<dbReference type="FunFam" id="2.40.50.140:FF:000196">
    <property type="entry name" value="rRNA biogenesis protein RRP5"/>
    <property type="match status" value="1"/>
</dbReference>
<dbReference type="PANTHER" id="PTHR23270">
    <property type="entry name" value="PROGRAMMED CELL DEATH PROTEIN 11 PRE-RRNA PROCESSING PROTEIN RRP5"/>
    <property type="match status" value="1"/>
</dbReference>
<dbReference type="InterPro" id="IPR057302">
    <property type="entry name" value="Rrp5_S1"/>
</dbReference>
<dbReference type="SUPFAM" id="SSF48452">
    <property type="entry name" value="TPR-like"/>
    <property type="match status" value="2"/>
</dbReference>
<dbReference type="PANTHER" id="PTHR23270:SF10">
    <property type="entry name" value="PROTEIN RRP5 HOMOLOG"/>
    <property type="match status" value="1"/>
</dbReference>